<dbReference type="InterPro" id="IPR036047">
    <property type="entry name" value="F-box-like_dom_sf"/>
</dbReference>
<dbReference type="SMART" id="SM00256">
    <property type="entry name" value="FBOX"/>
    <property type="match status" value="1"/>
</dbReference>
<protein>
    <recommendedName>
        <fullName evidence="1">F-box domain-containing protein</fullName>
    </recommendedName>
</protein>
<dbReference type="InterPro" id="IPR050796">
    <property type="entry name" value="SCF_F-box_component"/>
</dbReference>
<sequence length="322" mass="37466">MINDVLPDILMHLPVHSLLRFRAVCKFWRDSIDSRSFRKLHTRNNNKSRDMIYLQLCQPRTRKQDKECLKVRLGTKELSMRLQHKGNNKSYGSDHFTSYLKSYWPCHVVVGAVKGLICINPYNFKLHIAICNPFLGQLKILPSSSNPSCKIVLREVAISFDEDGDYKVVQLQSCKKHHCLHAQMYSRRTDSWRELAGDNRALKGLYYDGIEPIKSGSIFEEDELSFRCFDFTDYGLNALVNIYEMICDQENELRWNYVMTVKVPNSDSDQVPLWRNDRVIFENGVGTFVYDLRARTFISKYSGLPKGSEMVEYRGSFVSLEN</sequence>
<dbReference type="EMBL" id="JBEAFC010000011">
    <property type="protein sequence ID" value="KAL1535343.1"/>
    <property type="molecule type" value="Genomic_DNA"/>
</dbReference>
<dbReference type="InterPro" id="IPR013187">
    <property type="entry name" value="F-box-assoc_dom_typ3"/>
</dbReference>
<reference evidence="2 3" key="1">
    <citation type="submission" date="2024-06" db="EMBL/GenBank/DDBJ databases">
        <title>A chromosome level genome sequence of Diviner's sage (Salvia divinorum).</title>
        <authorList>
            <person name="Ford S.A."/>
            <person name="Ro D.-K."/>
            <person name="Ness R.W."/>
            <person name="Phillips M.A."/>
        </authorList>
    </citation>
    <scope>NUCLEOTIDE SEQUENCE [LARGE SCALE GENOMIC DNA]</scope>
    <source>
        <strain evidence="2">SAF-2024a</strain>
        <tissue evidence="2">Leaf</tissue>
    </source>
</reference>
<gene>
    <name evidence="2" type="ORF">AAHA92_28134</name>
</gene>
<dbReference type="SUPFAM" id="SSF81383">
    <property type="entry name" value="F-box domain"/>
    <property type="match status" value="1"/>
</dbReference>
<name>A0ABD1FWL7_SALDI</name>
<dbReference type="InterPro" id="IPR001810">
    <property type="entry name" value="F-box_dom"/>
</dbReference>
<evidence type="ECO:0000313" key="2">
    <source>
        <dbReference type="EMBL" id="KAL1535343.1"/>
    </source>
</evidence>
<dbReference type="Pfam" id="PF00646">
    <property type="entry name" value="F-box"/>
    <property type="match status" value="1"/>
</dbReference>
<dbReference type="Gene3D" id="1.20.1280.50">
    <property type="match status" value="1"/>
</dbReference>
<evidence type="ECO:0000259" key="1">
    <source>
        <dbReference type="PROSITE" id="PS50181"/>
    </source>
</evidence>
<dbReference type="AlphaFoldDB" id="A0ABD1FWL7"/>
<dbReference type="Pfam" id="PF08268">
    <property type="entry name" value="FBA_3"/>
    <property type="match status" value="1"/>
</dbReference>
<dbReference type="Proteomes" id="UP001567538">
    <property type="component" value="Unassembled WGS sequence"/>
</dbReference>
<dbReference type="PANTHER" id="PTHR31672">
    <property type="entry name" value="BNACNNG10540D PROTEIN"/>
    <property type="match status" value="1"/>
</dbReference>
<comment type="caution">
    <text evidence="2">The sequence shown here is derived from an EMBL/GenBank/DDBJ whole genome shotgun (WGS) entry which is preliminary data.</text>
</comment>
<accession>A0ABD1FWL7</accession>
<evidence type="ECO:0000313" key="3">
    <source>
        <dbReference type="Proteomes" id="UP001567538"/>
    </source>
</evidence>
<dbReference type="PROSITE" id="PS50181">
    <property type="entry name" value="FBOX"/>
    <property type="match status" value="1"/>
</dbReference>
<feature type="domain" description="F-box" evidence="1">
    <location>
        <begin position="1"/>
        <end position="40"/>
    </location>
</feature>
<organism evidence="2 3">
    <name type="scientific">Salvia divinorum</name>
    <name type="common">Maria pastora</name>
    <name type="synonym">Diviner's sage</name>
    <dbReference type="NCBI Taxonomy" id="28513"/>
    <lineage>
        <taxon>Eukaryota</taxon>
        <taxon>Viridiplantae</taxon>
        <taxon>Streptophyta</taxon>
        <taxon>Embryophyta</taxon>
        <taxon>Tracheophyta</taxon>
        <taxon>Spermatophyta</taxon>
        <taxon>Magnoliopsida</taxon>
        <taxon>eudicotyledons</taxon>
        <taxon>Gunneridae</taxon>
        <taxon>Pentapetalae</taxon>
        <taxon>asterids</taxon>
        <taxon>lamiids</taxon>
        <taxon>Lamiales</taxon>
        <taxon>Lamiaceae</taxon>
        <taxon>Nepetoideae</taxon>
        <taxon>Mentheae</taxon>
        <taxon>Salviinae</taxon>
        <taxon>Salvia</taxon>
        <taxon>Salvia subgen. Calosphace</taxon>
    </lineage>
</organism>
<keyword evidence="3" id="KW-1185">Reference proteome</keyword>
<proteinExistence type="predicted"/>